<evidence type="ECO:0000256" key="1">
    <source>
        <dbReference type="SAM" id="Coils"/>
    </source>
</evidence>
<feature type="transmembrane region" description="Helical" evidence="2">
    <location>
        <begin position="117"/>
        <end position="137"/>
    </location>
</feature>
<name>A0A382I0D7_9ZZZZ</name>
<feature type="coiled-coil region" evidence="1">
    <location>
        <begin position="31"/>
        <end position="65"/>
    </location>
</feature>
<proteinExistence type="predicted"/>
<feature type="transmembrane region" description="Helical" evidence="2">
    <location>
        <begin position="63"/>
        <end position="85"/>
    </location>
</feature>
<evidence type="ECO:0000256" key="2">
    <source>
        <dbReference type="SAM" id="Phobius"/>
    </source>
</evidence>
<protein>
    <submittedName>
        <fullName evidence="3">Uncharacterized protein</fullName>
    </submittedName>
</protein>
<keyword evidence="2" id="KW-1133">Transmembrane helix</keyword>
<feature type="transmembrane region" description="Helical" evidence="2">
    <location>
        <begin position="91"/>
        <end position="110"/>
    </location>
</feature>
<gene>
    <name evidence="3" type="ORF">METZ01_LOCUS245978</name>
</gene>
<sequence length="179" mass="19955">MAARLGFHKKPMGDLIKLIEASVQDKVQKIETKLKIRKEKLSKKLEALRNKSADIKNKVRETLIESGTMLMAIYGVLFISILFYIGLLEDIVTALLFVGLGIVGAVIVHIKPVDSDFWKPILFSFLSLLIVVMQAILAYDKGYGFGQAIIFSIPLGVMTYLLNENLFNSAFSLMDQSIA</sequence>
<keyword evidence="1" id="KW-0175">Coiled coil</keyword>
<accession>A0A382I0D7</accession>
<dbReference type="EMBL" id="UINC01064447">
    <property type="protein sequence ID" value="SVB93124.1"/>
    <property type="molecule type" value="Genomic_DNA"/>
</dbReference>
<feature type="non-terminal residue" evidence="3">
    <location>
        <position position="179"/>
    </location>
</feature>
<evidence type="ECO:0000313" key="3">
    <source>
        <dbReference type="EMBL" id="SVB93124.1"/>
    </source>
</evidence>
<dbReference type="AlphaFoldDB" id="A0A382I0D7"/>
<organism evidence="3">
    <name type="scientific">marine metagenome</name>
    <dbReference type="NCBI Taxonomy" id="408172"/>
    <lineage>
        <taxon>unclassified sequences</taxon>
        <taxon>metagenomes</taxon>
        <taxon>ecological metagenomes</taxon>
    </lineage>
</organism>
<feature type="transmembrane region" description="Helical" evidence="2">
    <location>
        <begin position="143"/>
        <end position="162"/>
    </location>
</feature>
<keyword evidence="2" id="KW-0812">Transmembrane</keyword>
<reference evidence="3" key="1">
    <citation type="submission" date="2018-05" db="EMBL/GenBank/DDBJ databases">
        <authorList>
            <person name="Lanie J.A."/>
            <person name="Ng W.-L."/>
            <person name="Kazmierczak K.M."/>
            <person name="Andrzejewski T.M."/>
            <person name="Davidsen T.M."/>
            <person name="Wayne K.J."/>
            <person name="Tettelin H."/>
            <person name="Glass J.I."/>
            <person name="Rusch D."/>
            <person name="Podicherti R."/>
            <person name="Tsui H.-C.T."/>
            <person name="Winkler M.E."/>
        </authorList>
    </citation>
    <scope>NUCLEOTIDE SEQUENCE</scope>
</reference>
<keyword evidence="2" id="KW-0472">Membrane</keyword>